<dbReference type="Proteomes" id="UP000197153">
    <property type="component" value="Chromosome 1"/>
</dbReference>
<keyword evidence="2" id="KW-1185">Reference proteome</keyword>
<name>A0A248JL93_9PROT</name>
<evidence type="ECO:0000313" key="1">
    <source>
        <dbReference type="EMBL" id="ASG19507.1"/>
    </source>
</evidence>
<dbReference type="EMBL" id="CP022110">
    <property type="protein sequence ID" value="ASG19507.1"/>
    <property type="molecule type" value="Genomic_DNA"/>
</dbReference>
<protein>
    <recommendedName>
        <fullName evidence="3">TIR domain-containing protein</fullName>
    </recommendedName>
</protein>
<sequence>MTVSGASRNSWKVLPLPARREPLNLFLSFSDVDADKLRQGLIPASMDDRWFIFFEDGWLYFHRSWTGACIYAVRLDGSPMGVRVIDSWASRDVDHYNSPGADHDRETVTRLIQSLLRR</sequence>
<proteinExistence type="predicted"/>
<dbReference type="AlphaFoldDB" id="A0A248JL93"/>
<accession>A0A248JL93</accession>
<dbReference type="KEGG" id="nao:Y958_00725"/>
<organism evidence="1 2">
    <name type="scientific">Nitrospirillum viridazoti CBAmc</name>
    <dbReference type="NCBI Taxonomy" id="1441467"/>
    <lineage>
        <taxon>Bacteria</taxon>
        <taxon>Pseudomonadati</taxon>
        <taxon>Pseudomonadota</taxon>
        <taxon>Alphaproteobacteria</taxon>
        <taxon>Rhodospirillales</taxon>
        <taxon>Azospirillaceae</taxon>
        <taxon>Nitrospirillum</taxon>
        <taxon>Nitrospirillum viridazoti</taxon>
    </lineage>
</organism>
<evidence type="ECO:0008006" key="3">
    <source>
        <dbReference type="Google" id="ProtNLM"/>
    </source>
</evidence>
<reference evidence="1 2" key="1">
    <citation type="submission" date="2017-06" db="EMBL/GenBank/DDBJ databases">
        <title>Complete genome sequence of Nitrospirillum amazonense strain CBAmC, an endophytic nitrogen-fixing and plant growth-promoting bacterium, isolated from sugarcane.</title>
        <authorList>
            <person name="Schwab S."/>
            <person name="dos Santos Teixeira K.R."/>
            <person name="Simoes Araujo J.L."/>
            <person name="Soares Vidal M."/>
            <person name="Borges de Freitas H.R."/>
            <person name="Rivello Crivelaro A.L."/>
            <person name="Bueno de Camargo Nunes A."/>
            <person name="dos Santos C.M."/>
            <person name="Palmeira da Silva Rosa D."/>
            <person name="da Silva Padilha D."/>
            <person name="da Silva E."/>
            <person name="Araujo Terra L."/>
            <person name="Soares Mendes V."/>
            <person name="Farinelli L."/>
            <person name="Magalhaes Cruz L."/>
            <person name="Baldani J.I."/>
        </authorList>
    </citation>
    <scope>NUCLEOTIDE SEQUENCE [LARGE SCALE GENOMIC DNA]</scope>
    <source>
        <strain evidence="1 2">CBAmC</strain>
    </source>
</reference>
<evidence type="ECO:0000313" key="2">
    <source>
        <dbReference type="Proteomes" id="UP000197153"/>
    </source>
</evidence>
<gene>
    <name evidence="1" type="ORF">Y958_00725</name>
</gene>